<proteinExistence type="predicted"/>
<name>A0A4V1PSD2_9LACO</name>
<dbReference type="AlphaFoldDB" id="A0A4V1PSD2"/>
<dbReference type="OrthoDB" id="1443256at1239"/>
<comment type="caution">
    <text evidence="1">The sequence shown here is derived from an EMBL/GenBank/DDBJ whole genome shotgun (WGS) entry which is preliminary data.</text>
</comment>
<gene>
    <name evidence="1" type="ORF">D6C19_07810</name>
</gene>
<evidence type="ECO:0000313" key="1">
    <source>
        <dbReference type="EMBL" id="RXV70684.1"/>
    </source>
</evidence>
<protein>
    <submittedName>
        <fullName evidence="1">Uncharacterized protein</fullName>
    </submittedName>
</protein>
<organism evidence="1 2">
    <name type="scientific">Ligilactobacillus murinus</name>
    <dbReference type="NCBI Taxonomy" id="1622"/>
    <lineage>
        <taxon>Bacteria</taxon>
        <taxon>Bacillati</taxon>
        <taxon>Bacillota</taxon>
        <taxon>Bacilli</taxon>
        <taxon>Lactobacillales</taxon>
        <taxon>Lactobacillaceae</taxon>
        <taxon>Ligilactobacillus</taxon>
    </lineage>
</organism>
<sequence length="73" mass="8260">MSFDASYEDGTLYMVTDVNNVEHHMMSKADVVDFAGKELSETLNSILNANDGEEAFEKAKEYLEQFSAIMEEE</sequence>
<dbReference type="EMBL" id="QZFR01000056">
    <property type="protein sequence ID" value="RXV70684.1"/>
    <property type="molecule type" value="Genomic_DNA"/>
</dbReference>
<reference evidence="1 2" key="1">
    <citation type="submission" date="2018-09" db="EMBL/GenBank/DDBJ databases">
        <title>Murine metabolic-syndrome-specific gut microbial biobank.</title>
        <authorList>
            <person name="Liu C."/>
        </authorList>
    </citation>
    <scope>NUCLEOTIDE SEQUENCE [LARGE SCALE GENOMIC DNA]</scope>
    <source>
        <strain evidence="1 2">C-30</strain>
    </source>
</reference>
<dbReference type="Proteomes" id="UP000289316">
    <property type="component" value="Unassembled WGS sequence"/>
</dbReference>
<dbReference type="RefSeq" id="WP_119448338.1">
    <property type="nucleotide sequence ID" value="NZ_JAASIZ010000043.1"/>
</dbReference>
<accession>A0A4V1PSD2</accession>
<evidence type="ECO:0000313" key="2">
    <source>
        <dbReference type="Proteomes" id="UP000289316"/>
    </source>
</evidence>